<dbReference type="RefSeq" id="WP_193676241.1">
    <property type="nucleotide sequence ID" value="NZ_JADDIV010000002.1"/>
</dbReference>
<dbReference type="InterPro" id="IPR015942">
    <property type="entry name" value="Asp/Glu/hydantoin_racemase"/>
</dbReference>
<reference evidence="2 3" key="1">
    <citation type="submission" date="2020-10" db="EMBL/GenBank/DDBJ databases">
        <title>Ramlibacter sp. HM2 16S ribosomal RNA gene Genome sequencing and assembly.</title>
        <authorList>
            <person name="Kang M."/>
        </authorList>
    </citation>
    <scope>NUCLEOTIDE SEQUENCE [LARGE SCALE GENOMIC DNA]</scope>
    <source>
        <strain evidence="2 3">HM2</strain>
    </source>
</reference>
<dbReference type="Pfam" id="PF01177">
    <property type="entry name" value="Asp_Glu_race"/>
    <property type="match status" value="1"/>
</dbReference>
<comment type="caution">
    <text evidence="2">The sequence shown here is derived from an EMBL/GenBank/DDBJ whole genome shotgun (WGS) entry which is preliminary data.</text>
</comment>
<protein>
    <submittedName>
        <fullName evidence="2">Aspartate/glutamate racemase family protein</fullName>
    </submittedName>
</protein>
<dbReference type="InterPro" id="IPR053714">
    <property type="entry name" value="Iso_Racemase_Enz_sf"/>
</dbReference>
<keyword evidence="3" id="KW-1185">Reference proteome</keyword>
<name>A0ABR9S2X3_9BURK</name>
<evidence type="ECO:0000313" key="2">
    <source>
        <dbReference type="EMBL" id="MBE7367657.1"/>
    </source>
</evidence>
<evidence type="ECO:0000313" key="3">
    <source>
        <dbReference type="Proteomes" id="UP000806285"/>
    </source>
</evidence>
<organism evidence="2 3">
    <name type="scientific">Ramlibacter pallidus</name>
    <dbReference type="NCBI Taxonomy" id="2780087"/>
    <lineage>
        <taxon>Bacteria</taxon>
        <taxon>Pseudomonadati</taxon>
        <taxon>Pseudomonadota</taxon>
        <taxon>Betaproteobacteria</taxon>
        <taxon>Burkholderiales</taxon>
        <taxon>Comamonadaceae</taxon>
        <taxon>Ramlibacter</taxon>
    </lineage>
</organism>
<comment type="similarity">
    <text evidence="1">Belongs to the HyuE racemase family.</text>
</comment>
<dbReference type="Proteomes" id="UP000806285">
    <property type="component" value="Unassembled WGS sequence"/>
</dbReference>
<proteinExistence type="inferred from homology"/>
<dbReference type="Gene3D" id="3.40.50.12500">
    <property type="match status" value="1"/>
</dbReference>
<gene>
    <name evidence="2" type="ORF">IM787_08780</name>
</gene>
<dbReference type="PANTHER" id="PTHR28047">
    <property type="entry name" value="PROTEIN DCG1"/>
    <property type="match status" value="1"/>
</dbReference>
<evidence type="ECO:0000256" key="1">
    <source>
        <dbReference type="ARBA" id="ARBA00038414"/>
    </source>
</evidence>
<sequence>MKILLLNPNTTASMTQAIAAAARAVAAPGTEVRATQPSFGPVSIESHYDEAFAAAGVAEQVRLAAEDPPDATVIACFGDPGLDAAREVLDGPVLGIAEAAFHVASMLATGFSVVTTMTRTCVMAERLVQRYGFERSCRGIHGTDIPVLALEQAGEPMLRQIEEAARTALARDGSGAIVLGCAGMAPLCATLSDRLGVPVVDGVAAAVKLAEALVGLGLRTSRRGDYAQPLAKPFTGWAQGLAWEATRAAGGR</sequence>
<dbReference type="InterPro" id="IPR052186">
    <property type="entry name" value="Hydantoin_racemase-like"/>
</dbReference>
<dbReference type="EMBL" id="JADDIV010000002">
    <property type="protein sequence ID" value="MBE7367657.1"/>
    <property type="molecule type" value="Genomic_DNA"/>
</dbReference>
<dbReference type="PANTHER" id="PTHR28047:SF5">
    <property type="entry name" value="PROTEIN DCG1"/>
    <property type="match status" value="1"/>
</dbReference>
<accession>A0ABR9S2X3</accession>